<evidence type="ECO:0000313" key="2">
    <source>
        <dbReference type="EMBL" id="CEK75771.1"/>
    </source>
</evidence>
<proteinExistence type="predicted"/>
<dbReference type="AlphaFoldDB" id="A0A0B7A6X9"/>
<protein>
    <submittedName>
        <fullName evidence="2">Uncharacterized protein</fullName>
    </submittedName>
</protein>
<name>A0A0B7A6X9_9EUPU</name>
<organism evidence="2">
    <name type="scientific">Arion vulgaris</name>
    <dbReference type="NCBI Taxonomy" id="1028688"/>
    <lineage>
        <taxon>Eukaryota</taxon>
        <taxon>Metazoa</taxon>
        <taxon>Spiralia</taxon>
        <taxon>Lophotrochozoa</taxon>
        <taxon>Mollusca</taxon>
        <taxon>Gastropoda</taxon>
        <taxon>Heterobranchia</taxon>
        <taxon>Euthyneura</taxon>
        <taxon>Panpulmonata</taxon>
        <taxon>Eupulmonata</taxon>
        <taxon>Stylommatophora</taxon>
        <taxon>Helicina</taxon>
        <taxon>Arionoidea</taxon>
        <taxon>Arionidae</taxon>
        <taxon>Arion</taxon>
    </lineage>
</organism>
<gene>
    <name evidence="2" type="primary">ORF96950</name>
</gene>
<accession>A0A0B7A6X9</accession>
<dbReference type="EMBL" id="HACG01028906">
    <property type="protein sequence ID" value="CEK75771.1"/>
    <property type="molecule type" value="Transcribed_RNA"/>
</dbReference>
<feature type="region of interest" description="Disordered" evidence="1">
    <location>
        <begin position="1"/>
        <end position="23"/>
    </location>
</feature>
<evidence type="ECO:0000256" key="1">
    <source>
        <dbReference type="SAM" id="MobiDB-lite"/>
    </source>
</evidence>
<sequence>MRKAKRNFPEHSPKCQTVLKQHTRTTKRDVTQCKLKNTRFFVTHIFGTGRT</sequence>
<reference evidence="2" key="1">
    <citation type="submission" date="2014-12" db="EMBL/GenBank/DDBJ databases">
        <title>Insight into the proteome of Arion vulgaris.</title>
        <authorList>
            <person name="Aradska J."/>
            <person name="Bulat T."/>
            <person name="Smidak R."/>
            <person name="Sarate P."/>
            <person name="Gangsoo J."/>
            <person name="Sialana F."/>
            <person name="Bilban M."/>
            <person name="Lubec G."/>
        </authorList>
    </citation>
    <scope>NUCLEOTIDE SEQUENCE</scope>
    <source>
        <tissue evidence="2">Skin</tissue>
    </source>
</reference>